<comment type="catalytic activity">
    <reaction evidence="11 12">
        <text>nicotinate beta-D-ribonucleotide + CO2 + diphosphate = quinolinate + 5-phospho-alpha-D-ribose 1-diphosphate + 2 H(+)</text>
        <dbReference type="Rhea" id="RHEA:12733"/>
        <dbReference type="ChEBI" id="CHEBI:15378"/>
        <dbReference type="ChEBI" id="CHEBI:16526"/>
        <dbReference type="ChEBI" id="CHEBI:29959"/>
        <dbReference type="ChEBI" id="CHEBI:33019"/>
        <dbReference type="ChEBI" id="CHEBI:57502"/>
        <dbReference type="ChEBI" id="CHEBI:58017"/>
        <dbReference type="EC" id="2.4.2.19"/>
    </reaction>
</comment>
<keyword evidence="15" id="KW-1185">Reference proteome</keyword>
<dbReference type="FunFam" id="3.20.20.70:FF:000090">
    <property type="entry name" value="Nicotinate-nucleotide pyrophosphorylase [carboxylating]"/>
    <property type="match status" value="1"/>
</dbReference>
<dbReference type="OrthoDB" id="10067394at2759"/>
<dbReference type="SUPFAM" id="SSF51690">
    <property type="entry name" value="Nicotinate/Quinolinate PRTase C-terminal domain-like"/>
    <property type="match status" value="1"/>
</dbReference>
<evidence type="ECO:0000256" key="8">
    <source>
        <dbReference type="ARBA" id="ARBA00022676"/>
    </source>
</evidence>
<dbReference type="InterPro" id="IPR004393">
    <property type="entry name" value="NadC"/>
</dbReference>
<comment type="subunit">
    <text evidence="4 12">Hexamer formed by 3 homodimers.</text>
</comment>
<dbReference type="RefSeq" id="XP_033800238.1">
    <property type="nucleotide sequence ID" value="XM_033944347.1"/>
</dbReference>
<protein>
    <recommendedName>
        <fullName evidence="6 12">Nicotinate-nucleotide pyrophosphorylase [carboxylating]</fullName>
        <ecNumber evidence="5 12">2.4.2.19</ecNumber>
    </recommendedName>
    <alternativeName>
        <fullName evidence="10 12">Quinolinate phosphoribosyltransferase [decarboxylating]</fullName>
    </alternativeName>
</protein>
<dbReference type="CTD" id="23475"/>
<evidence type="ECO:0000256" key="3">
    <source>
        <dbReference type="ARBA" id="ARBA00009400"/>
    </source>
</evidence>
<evidence type="ECO:0000256" key="1">
    <source>
        <dbReference type="ARBA" id="ARBA00003237"/>
    </source>
</evidence>
<dbReference type="InterPro" id="IPR013785">
    <property type="entry name" value="Aldolase_TIM"/>
</dbReference>
<dbReference type="FunCoup" id="A0A6P8RD69">
    <property type="interactions" value="317"/>
</dbReference>
<dbReference type="PANTHER" id="PTHR32179">
    <property type="entry name" value="NICOTINATE-NUCLEOTIDE PYROPHOSPHORYLASE [CARBOXYLATING]"/>
    <property type="match status" value="1"/>
</dbReference>
<dbReference type="InParanoid" id="A0A6P8RD69"/>
<evidence type="ECO:0000256" key="11">
    <source>
        <dbReference type="ARBA" id="ARBA00047445"/>
    </source>
</evidence>
<dbReference type="InterPro" id="IPR027277">
    <property type="entry name" value="NadC/ModD"/>
</dbReference>
<organism evidence="15 16">
    <name type="scientific">Geotrypetes seraphini</name>
    <name type="common">Gaboon caecilian</name>
    <name type="synonym">Caecilia seraphini</name>
    <dbReference type="NCBI Taxonomy" id="260995"/>
    <lineage>
        <taxon>Eukaryota</taxon>
        <taxon>Metazoa</taxon>
        <taxon>Chordata</taxon>
        <taxon>Craniata</taxon>
        <taxon>Vertebrata</taxon>
        <taxon>Euteleostomi</taxon>
        <taxon>Amphibia</taxon>
        <taxon>Gymnophiona</taxon>
        <taxon>Geotrypetes</taxon>
    </lineage>
</organism>
<keyword evidence="8 12" id="KW-0328">Glycosyltransferase</keyword>
<dbReference type="AlphaFoldDB" id="A0A6P8RD69"/>
<comment type="function">
    <text evidence="1 12">Involved in the catabolism of quinolinic acid (QA).</text>
</comment>
<dbReference type="Proteomes" id="UP000515159">
    <property type="component" value="Chromosome 5"/>
</dbReference>
<dbReference type="EC" id="2.4.2.19" evidence="5 12"/>
<keyword evidence="9 12" id="KW-0808">Transferase</keyword>
<comment type="similarity">
    <text evidence="3 12">Belongs to the NadC/ModD family.</text>
</comment>
<dbReference type="InterPro" id="IPR002638">
    <property type="entry name" value="Quinolinate_PRibosylTrfase_C"/>
</dbReference>
<keyword evidence="7 12" id="KW-0662">Pyridine nucleotide biosynthesis</keyword>
<dbReference type="Pfam" id="PF01729">
    <property type="entry name" value="QRPTase_C"/>
    <property type="match status" value="1"/>
</dbReference>
<dbReference type="Pfam" id="PF02749">
    <property type="entry name" value="QRPTase_N"/>
    <property type="match status" value="1"/>
</dbReference>
<name>A0A6P8RD69_GEOSA</name>
<dbReference type="Gene3D" id="3.20.20.70">
    <property type="entry name" value="Aldolase class I"/>
    <property type="match status" value="1"/>
</dbReference>
<dbReference type="InterPro" id="IPR036068">
    <property type="entry name" value="Nicotinate_pribotase-like_C"/>
</dbReference>
<dbReference type="GO" id="GO:0009435">
    <property type="term" value="P:NAD+ biosynthetic process"/>
    <property type="evidence" value="ECO:0007669"/>
    <property type="project" value="UniProtKB-UniPathway"/>
</dbReference>
<dbReference type="PIRSF" id="PIRSF006250">
    <property type="entry name" value="NadC_ModD"/>
    <property type="match status" value="1"/>
</dbReference>
<dbReference type="CDD" id="cd01572">
    <property type="entry name" value="QPRTase"/>
    <property type="match status" value="1"/>
</dbReference>
<evidence type="ECO:0000313" key="16">
    <source>
        <dbReference type="RefSeq" id="XP_033800238.1"/>
    </source>
</evidence>
<dbReference type="GO" id="GO:0005737">
    <property type="term" value="C:cytoplasm"/>
    <property type="evidence" value="ECO:0007669"/>
    <property type="project" value="TreeGrafter"/>
</dbReference>
<comment type="pathway">
    <text evidence="2 12">Cofactor biosynthesis; NAD(+) biosynthesis; nicotinate D-ribonucleotide from quinolinate: step 1/1.</text>
</comment>
<dbReference type="NCBIfam" id="TIGR00078">
    <property type="entry name" value="nadC"/>
    <property type="match status" value="1"/>
</dbReference>
<dbReference type="GeneID" id="117360504"/>
<accession>A0A6P8RD69</accession>
<evidence type="ECO:0000256" key="10">
    <source>
        <dbReference type="ARBA" id="ARBA00033102"/>
    </source>
</evidence>
<dbReference type="UniPathway" id="UPA00253">
    <property type="reaction ID" value="UER00331"/>
</dbReference>
<feature type="domain" description="Quinolinate phosphoribosyl transferase C-terminal" evidence="13">
    <location>
        <begin position="115"/>
        <end position="285"/>
    </location>
</feature>
<evidence type="ECO:0000256" key="7">
    <source>
        <dbReference type="ARBA" id="ARBA00022642"/>
    </source>
</evidence>
<gene>
    <name evidence="16" type="primary">QPRT</name>
</gene>
<proteinExistence type="inferred from homology"/>
<sequence length="330" mass="35259">MASTRELCHVLHPVSLKKLAQDWLQEDTPGFDHAGYVVGDKEKTAVLLCKSAGVLAGVPFFNAIFQELDCSVEWLQSEGVWLEPVTTVARVMGSARRLLLGERVALNCLARCSGIATASRKVAEMAQAAGWDGEVAGTRKTTPGFRLVEKYGMLVGGASTHRFNLSGMVMLKDNHISCIGNMTQAVQDAKKVGGFPLKIEVECCSLEEAREAAQAGADIVMLDNFSPQAVHAVAQALKLEFPQLVVEASGGVSEKNISQFFGPYIDVVSLGSLTQSFSAVDYSLKILRVPGDGNNFNNNNDVITSSTAGAVSPYSATSTSLVPGRHNFAF</sequence>
<dbReference type="Gene3D" id="3.90.1170.20">
    <property type="entry name" value="Quinolinate phosphoribosyl transferase, N-terminal domain"/>
    <property type="match status" value="1"/>
</dbReference>
<evidence type="ECO:0000256" key="9">
    <source>
        <dbReference type="ARBA" id="ARBA00022679"/>
    </source>
</evidence>
<evidence type="ECO:0000259" key="13">
    <source>
        <dbReference type="Pfam" id="PF01729"/>
    </source>
</evidence>
<dbReference type="KEGG" id="gsh:117360504"/>
<evidence type="ECO:0000256" key="2">
    <source>
        <dbReference type="ARBA" id="ARBA00004893"/>
    </source>
</evidence>
<evidence type="ECO:0000313" key="15">
    <source>
        <dbReference type="Proteomes" id="UP000515159"/>
    </source>
</evidence>
<evidence type="ECO:0000259" key="14">
    <source>
        <dbReference type="Pfam" id="PF02749"/>
    </source>
</evidence>
<evidence type="ECO:0000256" key="4">
    <source>
        <dbReference type="ARBA" id="ARBA00011218"/>
    </source>
</evidence>
<dbReference type="GO" id="GO:0034213">
    <property type="term" value="P:quinolinate catabolic process"/>
    <property type="evidence" value="ECO:0007669"/>
    <property type="project" value="TreeGrafter"/>
</dbReference>
<dbReference type="SUPFAM" id="SSF54675">
    <property type="entry name" value="Nicotinate/Quinolinate PRTase N-terminal domain-like"/>
    <property type="match status" value="1"/>
</dbReference>
<dbReference type="InterPro" id="IPR022412">
    <property type="entry name" value="Quinolinate_PRibosylTrfase_N"/>
</dbReference>
<evidence type="ECO:0000256" key="6">
    <source>
        <dbReference type="ARBA" id="ARBA00020990"/>
    </source>
</evidence>
<evidence type="ECO:0000256" key="12">
    <source>
        <dbReference type="PIRNR" id="PIRNR006250"/>
    </source>
</evidence>
<dbReference type="InterPro" id="IPR037128">
    <property type="entry name" value="Quinolinate_PRibosylTase_N_sf"/>
</dbReference>
<reference evidence="16" key="1">
    <citation type="submission" date="2025-08" db="UniProtKB">
        <authorList>
            <consortium name="RefSeq"/>
        </authorList>
    </citation>
    <scope>IDENTIFICATION</scope>
</reference>
<evidence type="ECO:0000256" key="5">
    <source>
        <dbReference type="ARBA" id="ARBA00011944"/>
    </source>
</evidence>
<dbReference type="PANTHER" id="PTHR32179:SF3">
    <property type="entry name" value="NICOTINATE-NUCLEOTIDE PYROPHOSPHORYLASE [CARBOXYLATING]"/>
    <property type="match status" value="1"/>
</dbReference>
<feature type="domain" description="Quinolinate phosphoribosyl transferase N-terminal" evidence="14">
    <location>
        <begin position="39"/>
        <end position="113"/>
    </location>
</feature>
<dbReference type="GO" id="GO:0004514">
    <property type="term" value="F:nicotinate-nucleotide diphosphorylase (carboxylating) activity"/>
    <property type="evidence" value="ECO:0007669"/>
    <property type="project" value="UniProtKB-EC"/>
</dbReference>